<dbReference type="Proteomes" id="UP001152803">
    <property type="component" value="Unassembled WGS sequence"/>
</dbReference>
<organism evidence="2 3">
    <name type="scientific">Conger conger</name>
    <name type="common">Conger eel</name>
    <name type="synonym">Muraena conger</name>
    <dbReference type="NCBI Taxonomy" id="82655"/>
    <lineage>
        <taxon>Eukaryota</taxon>
        <taxon>Metazoa</taxon>
        <taxon>Chordata</taxon>
        <taxon>Craniata</taxon>
        <taxon>Vertebrata</taxon>
        <taxon>Euteleostomi</taxon>
        <taxon>Actinopterygii</taxon>
        <taxon>Neopterygii</taxon>
        <taxon>Teleostei</taxon>
        <taxon>Anguilliformes</taxon>
        <taxon>Congridae</taxon>
        <taxon>Conger</taxon>
    </lineage>
</organism>
<dbReference type="OrthoDB" id="269822at2759"/>
<evidence type="ECO:0000313" key="3">
    <source>
        <dbReference type="Proteomes" id="UP001152803"/>
    </source>
</evidence>
<feature type="region of interest" description="Disordered" evidence="1">
    <location>
        <begin position="61"/>
        <end position="104"/>
    </location>
</feature>
<accession>A0A9Q1D2V9</accession>
<feature type="non-terminal residue" evidence="2">
    <location>
        <position position="1"/>
    </location>
</feature>
<protein>
    <submittedName>
        <fullName evidence="2">Uncharacterized protein</fullName>
    </submittedName>
</protein>
<feature type="region of interest" description="Disordered" evidence="1">
    <location>
        <begin position="408"/>
        <end position="428"/>
    </location>
</feature>
<evidence type="ECO:0000256" key="1">
    <source>
        <dbReference type="SAM" id="MobiDB-lite"/>
    </source>
</evidence>
<dbReference type="AlphaFoldDB" id="A0A9Q1D2V9"/>
<name>A0A9Q1D2V9_CONCO</name>
<keyword evidence="3" id="KW-1185">Reference proteome</keyword>
<comment type="caution">
    <text evidence="2">The sequence shown here is derived from an EMBL/GenBank/DDBJ whole genome shotgun (WGS) entry which is preliminary data.</text>
</comment>
<proteinExistence type="predicted"/>
<gene>
    <name evidence="2" type="ORF">COCON_G00189730</name>
</gene>
<evidence type="ECO:0000313" key="2">
    <source>
        <dbReference type="EMBL" id="KAJ8256821.1"/>
    </source>
</evidence>
<reference evidence="2" key="1">
    <citation type="journal article" date="2023" name="Science">
        <title>Genome structures resolve the early diversification of teleost fishes.</title>
        <authorList>
            <person name="Parey E."/>
            <person name="Louis A."/>
            <person name="Montfort J."/>
            <person name="Bouchez O."/>
            <person name="Roques C."/>
            <person name="Iampietro C."/>
            <person name="Lluch J."/>
            <person name="Castinel A."/>
            <person name="Donnadieu C."/>
            <person name="Desvignes T."/>
            <person name="Floi Bucao C."/>
            <person name="Jouanno E."/>
            <person name="Wen M."/>
            <person name="Mejri S."/>
            <person name="Dirks R."/>
            <person name="Jansen H."/>
            <person name="Henkel C."/>
            <person name="Chen W.J."/>
            <person name="Zahm M."/>
            <person name="Cabau C."/>
            <person name="Klopp C."/>
            <person name="Thompson A.W."/>
            <person name="Robinson-Rechavi M."/>
            <person name="Braasch I."/>
            <person name="Lecointre G."/>
            <person name="Bobe J."/>
            <person name="Postlethwait J.H."/>
            <person name="Berthelot C."/>
            <person name="Roest Crollius H."/>
            <person name="Guiguen Y."/>
        </authorList>
    </citation>
    <scope>NUCLEOTIDE SEQUENCE</scope>
    <source>
        <strain evidence="2">Concon-B</strain>
    </source>
</reference>
<sequence length="949" mass="104008">YRHVYLEGLTEASIFVHIAVHDIYGKGRQLRGIKGLFNRSSKRSVDTHTGLPLRKRSISDHLLRRTASAPAKGRKKSKMGFSEAPGSRANGVGEPPDAQVSHGAVERRAVPRPLLQHRPVSMPLEKLLQGALALSSPRQDQPDPGTDTQTEMVALERPRSASVDLLIETSACLKPQDLSLPSDASQEWTRNPTEVQETTYLVIGGACKEEHCDDSPEDPHNQSDEAAKLISPNKTVLLQTSFVDTVGDHIRSQSSNVQAREAEIPTLSRSNIRALTPSMALPSSTLHMDQSELPSEISLQDSTISRLIDAVSLGNGSDTCGSISALIGQFDVTGDQSNLALGSSMQGTQPHISNILTPCKAPPLDPSDTTLFCSPETTDPSLYTILDEEVLSPVTVYKLPEQSIQKMRVDSEDSTPVPSLAPSPVKDTHLQCSDNKDNWGHIYYHPGMQEENHRAHLCYNEDEDCRLPSYCTKGTGYQGSNAPSYHTEAVEGEGFEVPSYRTVGMKAKGSEVHSSHSNAMEDNGSPVHSYHRNVMKSKGSRVPWYQSAGVEGENNWIPSYGPPSFEGEGYQSRGNVSINSPASDLFLLCHDSAGSSLMEIEVNVDEDPLDTTLTPSNGCAWVGTGLPNHSIQHQCSYPVTSTRTEPHRANNGVHVQGEYSGNYRSGDRWTPTERTERYYNGYASDCLRIPRSVSPIQQSLDHHLASCSPPFQNHSRGLPGPAQQGHRGPNFDPPPISKVPSPCKSKSLGDLTSEDISCNFESKYKFISRSFVPPSMRDRKWMGSLTNRPFSADPLTEQLRKLVSIEQEDRPLPVLLPLPACPVGGDKDSPRILSRRLSSRSQSRVRHIASRARERQQEACKSRPSGAPCSTAGVVLRNKPAAQSPTANRHSTGSYIAGYLDQVEDRGLPEGACTTMHYSYRDHRCNDDSALPADSYSPSEPEVYFLLRL</sequence>
<dbReference type="EMBL" id="JAFJMO010000014">
    <property type="protein sequence ID" value="KAJ8256821.1"/>
    <property type="molecule type" value="Genomic_DNA"/>
</dbReference>
<feature type="region of interest" description="Disordered" evidence="1">
    <location>
        <begin position="703"/>
        <end position="746"/>
    </location>
</feature>